<accession>A0AA48HZQ0</accession>
<dbReference type="Proteomes" id="UP001333710">
    <property type="component" value="Chromosome"/>
</dbReference>
<dbReference type="InterPro" id="IPR013783">
    <property type="entry name" value="Ig-like_fold"/>
</dbReference>
<keyword evidence="6" id="KW-1185">Reference proteome</keyword>
<organism evidence="5 6">
    <name type="scientific">Planctobacterium marinum</name>
    <dbReference type="NCBI Taxonomy" id="1631968"/>
    <lineage>
        <taxon>Bacteria</taxon>
        <taxon>Pseudomonadati</taxon>
        <taxon>Pseudomonadota</taxon>
        <taxon>Gammaproteobacteria</taxon>
        <taxon>Alteromonadales</taxon>
        <taxon>Alteromonadaceae</taxon>
        <taxon>Planctobacterium</taxon>
    </lineage>
</organism>
<dbReference type="SMART" id="SM00736">
    <property type="entry name" value="CADG"/>
    <property type="match status" value="7"/>
</dbReference>
<dbReference type="KEGG" id="pmaw:MACH26_31210"/>
<dbReference type="Pfam" id="PF17963">
    <property type="entry name" value="Big_9"/>
    <property type="match status" value="7"/>
</dbReference>
<dbReference type="InterPro" id="IPR015919">
    <property type="entry name" value="Cadherin-like_sf"/>
</dbReference>
<evidence type="ECO:0000256" key="3">
    <source>
        <dbReference type="SAM" id="Phobius"/>
    </source>
</evidence>
<dbReference type="SUPFAM" id="SSF49313">
    <property type="entry name" value="Cadherin-like"/>
    <property type="match status" value="7"/>
</dbReference>
<dbReference type="InterPro" id="IPR044048">
    <property type="entry name" value="Big_12"/>
</dbReference>
<dbReference type="PROSITE" id="PS50268">
    <property type="entry name" value="CADHERIN_2"/>
    <property type="match status" value="1"/>
</dbReference>
<dbReference type="Pfam" id="PF13205">
    <property type="entry name" value="Big_5"/>
    <property type="match status" value="1"/>
</dbReference>
<dbReference type="Pfam" id="PF05345">
    <property type="entry name" value="He_PIG"/>
    <property type="match status" value="6"/>
</dbReference>
<dbReference type="Pfam" id="PF19078">
    <property type="entry name" value="Big_12"/>
    <property type="match status" value="11"/>
</dbReference>
<feature type="transmembrane region" description="Helical" evidence="3">
    <location>
        <begin position="4343"/>
        <end position="4361"/>
    </location>
</feature>
<dbReference type="Gene3D" id="2.60.40.2030">
    <property type="match status" value="2"/>
</dbReference>
<dbReference type="InterPro" id="IPR032812">
    <property type="entry name" value="SbsA_Ig"/>
</dbReference>
<dbReference type="Gene3D" id="2.60.40.3440">
    <property type="match status" value="2"/>
</dbReference>
<proteinExistence type="predicted"/>
<dbReference type="Gene3D" id="2.60.40.10">
    <property type="entry name" value="Immunoglobulins"/>
    <property type="match status" value="7"/>
</dbReference>
<evidence type="ECO:0000259" key="4">
    <source>
        <dbReference type="PROSITE" id="PS50268"/>
    </source>
</evidence>
<dbReference type="Gene3D" id="2.60.40.2810">
    <property type="match status" value="3"/>
</dbReference>
<dbReference type="SUPFAM" id="SSF141072">
    <property type="entry name" value="CalX-like"/>
    <property type="match status" value="2"/>
</dbReference>
<dbReference type="InterPro" id="IPR038081">
    <property type="entry name" value="CalX-like_sf"/>
</dbReference>
<dbReference type="EMBL" id="AP027272">
    <property type="protein sequence ID" value="BDX07600.1"/>
    <property type="molecule type" value="Genomic_DNA"/>
</dbReference>
<keyword evidence="1" id="KW-0732">Signal</keyword>
<evidence type="ECO:0000256" key="2">
    <source>
        <dbReference type="SAM" id="MobiDB-lite"/>
    </source>
</evidence>
<dbReference type="GO" id="GO:0005509">
    <property type="term" value="F:calcium ion binding"/>
    <property type="evidence" value="ECO:0007669"/>
    <property type="project" value="InterPro"/>
</dbReference>
<dbReference type="PANTHER" id="PTHR34677">
    <property type="match status" value="1"/>
</dbReference>
<name>A0AA48HZQ0_9ALTE</name>
<keyword evidence="3" id="KW-0812">Transmembrane</keyword>
<dbReference type="GO" id="GO:0007156">
    <property type="term" value="P:homophilic cell adhesion via plasma membrane adhesion molecules"/>
    <property type="evidence" value="ECO:0007669"/>
    <property type="project" value="InterPro"/>
</dbReference>
<dbReference type="InterPro" id="IPR053784">
    <property type="entry name" value="Choice_anch_U_dom"/>
</dbReference>
<dbReference type="NCBIfam" id="NF041766">
    <property type="entry name" value="choice_anch_U"/>
    <property type="match status" value="1"/>
</dbReference>
<feature type="region of interest" description="Disordered" evidence="2">
    <location>
        <begin position="3827"/>
        <end position="3850"/>
    </location>
</feature>
<keyword evidence="3" id="KW-1133">Transmembrane helix</keyword>
<evidence type="ECO:0000313" key="5">
    <source>
        <dbReference type="EMBL" id="BDX07600.1"/>
    </source>
</evidence>
<dbReference type="InterPro" id="IPR002126">
    <property type="entry name" value="Cadherin-like_dom"/>
</dbReference>
<dbReference type="GO" id="GO:0016020">
    <property type="term" value="C:membrane"/>
    <property type="evidence" value="ECO:0007669"/>
    <property type="project" value="InterPro"/>
</dbReference>
<dbReference type="NCBIfam" id="NF012211">
    <property type="entry name" value="tand_rpt_95"/>
    <property type="match status" value="6"/>
</dbReference>
<feature type="compositionally biased region" description="Acidic residues" evidence="2">
    <location>
        <begin position="3831"/>
        <end position="3840"/>
    </location>
</feature>
<sequence length="4374" mass="449837">MDASDFTVTNGSAANLSGSGDTYTVNITPSADGDVTVTLPANAVSDAVDSSVQNPESNTLTIDYSATPSTVTPTLSISSASASLTSGGPITYTVTYSNADLVNLATSHVTLNKTGTADATVSVTGSGVTERTVSLSNISGDGTLGISIAAVTARHESGGTSEAAGPSGTFSVDNTSPTVTITDSVADSINAAFTATFTFSEDVTGFAESDITATNASLSDFAITSASVYTATVTPTADGSVTLDVAASVATDSASNGNTAATQYSVNYDTTAPTIDITGPTTSQNAAFTATFTFSEDVTGFAESDITATNASLSDFASTSASVYTATVTPSSEGSVTLDVAASVATDSASNGNTAATQYSVDYDATAPTIDITGPTTSQNAAFTATFTFSEDVTGFVESDITATNASLSDFASTSASVYTATVTPTADGSVTLDVAASVATDSASNGNTAATQYSVDYDATAPTIDITGPTTSQNAAFTATFTFSEDVTGFAESDITATNASLSDFASTSASVYTATVTPTADGSVTLDVAASAATDSASNGNTAATQYSVNYDTTAPTIDITGPTTSQNAAFTATFTFSEDVTGFAESDITATNASLSDFASTSASVYTATVTPSSEGSVTLDVAASVATDSASNGNTAATQYSVDYDATAPTIDITGPTTSQNAAFTATFTFSEDVTGFVESDITATNASLSDFASTSASVYTATVTPTADGSVTLDVAASVATDSASNGNTAATQYSVDYDATAPTIDITGPTTSQNAAFTATFTFSEDVTGFAESDITATNASLSDFASTSASVYTATVTPTADGSVTLDVAASAATDSASNGNTAATQYSVNYDTTAPTIDITGPTTSQNAAFTATFTFSEDVTGFAESDITATNASLSDFASTSASVYTATVTPSSEGSVTLDVAASVATDSASNGNTAATQYSVNYDTTAPTIDITGPTTSQNAAFTATFTFSEDVTGFVESDITATNASLSDFASTSASVYTATVTPTADGSVTLDVAASVATDSASNGNTAATQYSVDYDATAPTIDITGPTTSQNAAFTATFTFSEDVTGFAESDITATNASLSDFASTSASVYTATVTPTADGSVTLDVAASVATDSASNGNTAATQYSVNYDTTAPTIDITGPTTSQNAAFTATFTFSEDVTGFAESDITATNASLSDFVSTSASVYTATVTPSSEGNVTLDVAASAATDSASNGNTAATQYTVNYDVTAPTLSSSSPSDDSTLVQVDTDLVLEFSESIYFNSSSSGTLEVIRLSDSNSELENITLTLNAGELSGQGSATISDATLTINLNENLKAGGSYAIRMSSDLLNDEAGNAYDGISSLTALNFNTIPALILLVDTTQLIEEKEETATVTVALRNAEGQALNASSSVTVNLSFTGSTATNGDDFNVSGITNNALTISAGNSESSFTITSINDSPLADEPEQVLVAIDNIPSANALEETTQQITVNIVENAVPEVTNLPTQFTIQEDTKTNLALSDVVISDSEGDSVQLNFVVSEGDILSPLGSVSGVVVTQVDTQTLQLAGTAAEINSFLDDSNAIALIPLANSNSQFNLSLTVTDGTETSAAATVAINITAVNDAPELINGQSIGFDMSGGTIPSVTAYTETESGITMTVSLDAGNLTVADLQTLGGTEGNVLYSNGSAVTNDMSVTFSEEVNLASLQLFFAAGTEPQTMTFTPLGGTGTSFTVPASKFAIDNVGSKIDFDGWNGVTGMTVTSVESAFSVGIDSLVVSKASTDISVTEDISFALDMSSLTISDADSTLLNLELTVPSGNLSLLNSSTSGSSISTTSNGLSVSGTATQINLFLNETGIVLYTPAENANGENLTAISLSVNDNDGSAALVRQVIGVNVSAVNDAPVVTNLNGDSVNFTQGTSSVRIDANNDAALSDVDDTDFDGGQLIVSVTSGGVSADDLISLQSGLLDKSAGASVTVDNITVGTLVNAIGVGNDLVVNLNANANADRVSRLLQAVTYFNNNTIDSVFTARQISVQVSDGEDVSASSLVTVTFTPLDRDSSFTFDVPFTRITSEALSQSTAQTAVVIDINDSGSDGVNTVITGINFAVTGTLNADNMSFSLREVNESNATTIATYFGVYANGILSFDDTINIANGSSNIQLYLEAWFNDTAPLVDNSNISFSITPTVQVSVSETGSQIGTSTTQQPVTLTLDIEATQLLYSRQPEGVVSGNGFAVTPLVAATDRHGLLDTDFNEAILLSVSGPGLLTGNTAAAAAGIASFDGLSYAATEDNELILLTASSGALETVTSDNIVSQVIATNIRFDVQPAPLLVNAGSVTQFTTAPSLSAVNGQGVLDTDFFEEVALQVTNASGSAQLAGLGDLDDSSDTVTLNFDSGVVTFESLQITYETQSEIDESFNLLVTSNGLSQALSEEITVNTGPVLEGLSSELSVTEDVLSNIDLSNLVLTSSQAQSIVMTLTVNSGALSAAAGDGTIDQVQITGSGSSTLILQGAITDISALLTDVEAIQYMTALNDDSEDSLIISVSDGSLESVGTAVLSIVAVNDAPVISGDADTSVLQGAEYQFGAIASDIDSDNLVFAIANQPSWTDFNVESGVLSGVPGAQDVGLNEDIVISVSDGELSAQLPAFSIEVISTNSAPVAEDQTVTAIEDTAINIGLSASDAEGNELEYSIVTTATAGVVQLNGAVVTYLPNADVSGVTDTFTFVANDGQFESNIATVTIEITPVNDAPEISGEPQVSVATGSEYLFEPNASDIDSEQLLFSISGQPLWSSFDTQTGRLSGSPLTEDIGLYTDIVISVSDGEVSSSLSAFTIEVFSDGTAPVAQDQTATVAEDNTIQVTLVASDIDNDNLTYRIIETTNSGVLQLVDNVAQYTPQQDISGVTDSFTFVANDGEFDSNIATVTISITPVNDAPLISGVPATRIKVLKTYNFAPQVTDVDSESLTFSIENRPDWANFANNTGVLSGTPSTEDAGVYGGVKIIVSDGELSAELPAFDIEVLVNSAPELLGTPDVVVQVGEAYQFTPQATDPDGDELRFSINNLPTWAAFDTTNGALTGSPASNDVGTFTGIIISVTDGVNTVSLPAFSIRVCEVCENIAPEISGVPASSVTAGGAYEFTPVATDENNDVLQFSIANIPNWASFDPTTGRLAGTPAQSDVGLYRNIVITVSDGQDSVSLSAFSVEVLSSNSAPTISGNPATTAASGVQYSFTPSASDVDGDDLLFSIVNKPSWASFNPNSGRLRGTPVKDDAGLFTDIVIRVTDGVNDVVALPEFTIEVTSQNSAPVITGTPRTTVTQGTVYLFSPSASDADGDALTFSVSNLPDWLALNEQTGSITGTPQEEDVGDYTNIELSVSDGNEQTSLPSFAISVVSSNTAPVATNSEVSTSEDKSVTIIANAVDENQDELTFTIINPPLNGTLNTTDSGWVYNPSANFNGVDSFDYSVSDGELTSEQATVTVNVTAVNDKPEAVNDEITLDQLESGIYTLDVLANDIDPDIATNGDVLSLQRVSANLGTAQITDNQLEVNLGTTFIGTVNLTYSIRDAEAKNDTARVSLTISGVADINAPIITVPEDVTVEATGLITQVNPGTASAIDAEGNQLPVTLLDPNLNFAPGVHTLYWQAEDSFGSVSTEEQRITVLPIISLASAEATAEGTTVEVEFLLNGDAPSYPYAVSYTLSGTAEGNGVDYTGGAGTVTFTEGQLAKESFDVHIDSEIEIDETIIVSLDEGQNIGANSTATITISEDNIAPTITLTVLQDSIPTFVVAQDEGQTIVMAEVADPNPQDSLSLDWTAEGIDIFSTTGDSFEFDPSVLDTGRYEVSLYVNDDGEPILDATESVVFEIVTSRSELSETEDTDGDLIPDAQEGYGDSDGDGIPDYLDAIDDCNVIASQAQEQSQFLVESEPGVCMRVGDTASQNDSNGVQVVVDNNAPRQSRTNQYGERVELLANDLPEDRNYENVGGIFDFVLYDLQTAGQVVRVVMPQSQPIPENAVYRKYNPSTELWRSFVSNDNNKVFSAPGAEGNCPPPGAANYKAGLTADHWCVQLLINDGGPNDQDGAANAAIADPGGVAIFISDNTKPVAADDNIQMSWNSEVEIDVLRNDSDADGDQLSIRSAEANIGIVEIRSDRLLYIARAGYAGRDTISYAIGDGNGGRANAKVVLEIRGNRAPGASDDFAETDNLTPIVIDVLANDIDVDGDEISVVSAVANSGSVVVLADNQIQYTPELSFSGLDIVTYEVVDTNGATAIATVSVFVDGNESPVAASDSVVTEYETSVTVDVILNDSDPDGDALMVIAAQANNGRVVVNDDNTITYTPEAGFSGTDIISYTITDGALEASSQVTVTVNPEPVEVVKVTGSSGGSLTLWWLLLSLLLLGYRSALSGKRAKIGIKFMS</sequence>
<dbReference type="InterPro" id="IPR006644">
    <property type="entry name" value="Cadg"/>
</dbReference>
<dbReference type="PANTHER" id="PTHR34677:SF3">
    <property type="entry name" value="BACTERIAL IG-LIKE DOMAIN-CONTAINING PROTEIN"/>
    <property type="match status" value="1"/>
</dbReference>
<keyword evidence="3" id="KW-0472">Membrane</keyword>
<gene>
    <name evidence="5" type="ORF">MACH26_31210</name>
</gene>
<evidence type="ECO:0000256" key="1">
    <source>
        <dbReference type="ARBA" id="ARBA00022729"/>
    </source>
</evidence>
<evidence type="ECO:0000313" key="6">
    <source>
        <dbReference type="Proteomes" id="UP001333710"/>
    </source>
</evidence>
<reference evidence="5" key="1">
    <citation type="submission" date="2023-01" db="EMBL/GenBank/DDBJ databases">
        <title>Complete genome sequence of Planctobacterium marinum strain Dej080120_11.</title>
        <authorList>
            <person name="Ueki S."/>
            <person name="Maruyama F."/>
        </authorList>
    </citation>
    <scope>NUCLEOTIDE SEQUENCE</scope>
    <source>
        <strain evidence="5">Dej080120_11</strain>
    </source>
</reference>
<feature type="domain" description="Cadherin" evidence="4">
    <location>
        <begin position="1471"/>
        <end position="1595"/>
    </location>
</feature>
<protein>
    <recommendedName>
        <fullName evidence="4">Cadherin domain-containing protein</fullName>
    </recommendedName>
</protein>